<accession>A0ABY8CZH2</accession>
<dbReference type="Proteomes" id="UP001235547">
    <property type="component" value="Chromosome 1"/>
</dbReference>
<gene>
    <name evidence="1" type="ORF">PYH38_002311</name>
</gene>
<proteinExistence type="predicted"/>
<protein>
    <recommendedName>
        <fullName evidence="3">Transposase</fullName>
    </recommendedName>
</protein>
<sequence length="130" mass="14424">MENANLSGGRKLPRELNASAIHIALLEIDDGLRRTLLSGRKSEPPDRRGAGAIAIHVFMRVGRHYQFRRNSAEAHQDEVIGLITNAIWAIPEMALEDFARQPAGPRTAATHLIAREIFRALTATFKPVHV</sequence>
<evidence type="ECO:0008006" key="3">
    <source>
        <dbReference type="Google" id="ProtNLM"/>
    </source>
</evidence>
<dbReference type="RefSeq" id="WP_280734352.1">
    <property type="nucleotide sequence ID" value="NZ_CP120368.1"/>
</dbReference>
<keyword evidence="2" id="KW-1185">Reference proteome</keyword>
<organism evidence="1 2">
    <name type="scientific">Sinorhizobium numidicum</name>
    <dbReference type="NCBI Taxonomy" id="680248"/>
    <lineage>
        <taxon>Bacteria</taxon>
        <taxon>Pseudomonadati</taxon>
        <taxon>Pseudomonadota</taxon>
        <taxon>Alphaproteobacteria</taxon>
        <taxon>Hyphomicrobiales</taxon>
        <taxon>Rhizobiaceae</taxon>
        <taxon>Sinorhizobium/Ensifer group</taxon>
        <taxon>Sinorhizobium</taxon>
    </lineage>
</organism>
<reference evidence="1 2" key="1">
    <citation type="submission" date="2023-03" db="EMBL/GenBank/DDBJ databases">
        <authorList>
            <person name="Kaur S."/>
            <person name="Espinosa-Saiz D."/>
            <person name="Velazquez E."/>
            <person name="Menendez E."/>
            <person name="diCenzo G.C."/>
        </authorList>
    </citation>
    <scope>NUCLEOTIDE SEQUENCE [LARGE SCALE GENOMIC DNA]</scope>
    <source>
        <strain evidence="1 2">LMG 27395</strain>
    </source>
</reference>
<evidence type="ECO:0000313" key="2">
    <source>
        <dbReference type="Proteomes" id="UP001235547"/>
    </source>
</evidence>
<name>A0ABY8CZH2_9HYPH</name>
<dbReference type="EMBL" id="CP120371">
    <property type="protein sequence ID" value="WEX83527.1"/>
    <property type="molecule type" value="Genomic_DNA"/>
</dbReference>
<evidence type="ECO:0000313" key="1">
    <source>
        <dbReference type="EMBL" id="WEX83527.1"/>
    </source>
</evidence>